<dbReference type="Pfam" id="PF00206">
    <property type="entry name" value="Lyase_1"/>
    <property type="match status" value="1"/>
</dbReference>
<evidence type="ECO:0000256" key="8">
    <source>
        <dbReference type="ARBA" id="ARBA00024477"/>
    </source>
</evidence>
<comment type="caution">
    <text evidence="16">The sequence shown here is derived from an EMBL/GenBank/DDBJ whole genome shotgun (WGS) entry which is preliminary data.</text>
</comment>
<comment type="similarity">
    <text evidence="3 13">Belongs to the lyase 1 family. Adenylosuccinate lyase subfamily.</text>
</comment>
<evidence type="ECO:0000256" key="12">
    <source>
        <dbReference type="NCBIfam" id="TIGR00928"/>
    </source>
</evidence>
<evidence type="ECO:0000313" key="16">
    <source>
        <dbReference type="EMBL" id="OGI86068.1"/>
    </source>
</evidence>
<dbReference type="PANTHER" id="PTHR43411">
    <property type="entry name" value="ADENYLOSUCCINATE LYASE"/>
    <property type="match status" value="1"/>
</dbReference>
<comment type="pathway">
    <text evidence="1 13">Purine metabolism; IMP biosynthesis via de novo pathway; 5-amino-1-(5-phospho-D-ribosyl)imidazole-4-carboxamide from 5-amino-1-(5-phospho-D-ribosyl)imidazole-4-carboxylate: step 2/2.</text>
</comment>
<dbReference type="PANTHER" id="PTHR43411:SF1">
    <property type="entry name" value="ADENYLOSUCCINATE LYASE"/>
    <property type="match status" value="1"/>
</dbReference>
<evidence type="ECO:0000256" key="3">
    <source>
        <dbReference type="ARBA" id="ARBA00008273"/>
    </source>
</evidence>
<comment type="function">
    <text evidence="9">Catalyzes two reactions in de novo purine nucleotide biosynthesis. Catalyzes the breakdown of 5-aminoimidazole- (N-succinylocarboxamide) ribotide (SAICAR or 2-[5-amino-1-(5-phospho-beta-D-ribosyl)imidazole-4-carboxamido]succinate) to 5-aminoimidazole-4-carboxamide ribotide (AICAR or 5-amino-1-(5-phospho-beta-D-ribosyl)imidazole-4-carboxamide) and fumarate, and of adenylosuccinate (ADS or N(6)-(1,2-dicarboxyethyl)-AMP) to adenosine monophosphate (AMP) and fumarate.</text>
</comment>
<feature type="domain" description="Adenylosuccinate lyase PurB C-terminal" evidence="15">
    <location>
        <begin position="331"/>
        <end position="445"/>
    </location>
</feature>
<evidence type="ECO:0000259" key="15">
    <source>
        <dbReference type="Pfam" id="PF08328"/>
    </source>
</evidence>
<evidence type="ECO:0000256" key="13">
    <source>
        <dbReference type="RuleBase" id="RU361172"/>
    </source>
</evidence>
<dbReference type="Proteomes" id="UP000176187">
    <property type="component" value="Unassembled WGS sequence"/>
</dbReference>
<evidence type="ECO:0000256" key="7">
    <source>
        <dbReference type="ARBA" id="ARBA00023239"/>
    </source>
</evidence>
<dbReference type="SUPFAM" id="SSF48557">
    <property type="entry name" value="L-aspartase-like"/>
    <property type="match status" value="1"/>
</dbReference>
<dbReference type="InterPro" id="IPR047136">
    <property type="entry name" value="PurB_bact"/>
</dbReference>
<accession>A0A1F6WW25</accession>
<dbReference type="Gene3D" id="1.20.200.10">
    <property type="entry name" value="Fumarase/aspartase (Central domain)"/>
    <property type="match status" value="1"/>
</dbReference>
<dbReference type="NCBIfam" id="TIGR00928">
    <property type="entry name" value="purB"/>
    <property type="match status" value="1"/>
</dbReference>
<comment type="catalytic activity">
    <reaction evidence="8">
        <text>(2S)-2-[5-amino-1-(5-phospho-beta-D-ribosyl)imidazole-4-carboxamido]succinate = 5-amino-1-(5-phospho-beta-D-ribosyl)imidazole-4-carboxamide + fumarate</text>
        <dbReference type="Rhea" id="RHEA:23920"/>
        <dbReference type="ChEBI" id="CHEBI:29806"/>
        <dbReference type="ChEBI" id="CHEBI:58443"/>
        <dbReference type="ChEBI" id="CHEBI:58475"/>
        <dbReference type="EC" id="4.3.2.2"/>
    </reaction>
    <physiologicalReaction direction="left-to-right" evidence="8">
        <dbReference type="Rhea" id="RHEA:23921"/>
    </physiologicalReaction>
</comment>
<evidence type="ECO:0000256" key="6">
    <source>
        <dbReference type="ARBA" id="ARBA00022755"/>
    </source>
</evidence>
<dbReference type="InterPro" id="IPR022761">
    <property type="entry name" value="Fumarate_lyase_N"/>
</dbReference>
<reference evidence="16 17" key="1">
    <citation type="journal article" date="2016" name="Nat. Commun.">
        <title>Thousands of microbial genomes shed light on interconnected biogeochemical processes in an aquifer system.</title>
        <authorList>
            <person name="Anantharaman K."/>
            <person name="Brown C.T."/>
            <person name="Hug L.A."/>
            <person name="Sharon I."/>
            <person name="Castelle C.J."/>
            <person name="Probst A.J."/>
            <person name="Thomas B.C."/>
            <person name="Singh A."/>
            <person name="Wilkins M.J."/>
            <person name="Karaoz U."/>
            <person name="Brodie E.L."/>
            <person name="Williams K.H."/>
            <person name="Hubbard S.S."/>
            <person name="Banfield J.F."/>
        </authorList>
    </citation>
    <scope>NUCLEOTIDE SEQUENCE [LARGE SCALE GENOMIC DNA]</scope>
</reference>
<dbReference type="STRING" id="1801774.A3A05_01480"/>
<dbReference type="InterPro" id="IPR020557">
    <property type="entry name" value="Fumarate_lyase_CS"/>
</dbReference>
<dbReference type="InterPro" id="IPR013539">
    <property type="entry name" value="PurB_C"/>
</dbReference>
<evidence type="ECO:0000259" key="14">
    <source>
        <dbReference type="Pfam" id="PF00206"/>
    </source>
</evidence>
<dbReference type="AlphaFoldDB" id="A0A1F6WW25"/>
<dbReference type="UniPathway" id="UPA00075">
    <property type="reaction ID" value="UER00336"/>
</dbReference>
<dbReference type="PRINTS" id="PR00149">
    <property type="entry name" value="FUMRATELYASE"/>
</dbReference>
<comment type="pathway">
    <text evidence="2 13">Purine metabolism; AMP biosynthesis via de novo pathway; AMP from IMP: step 2/2.</text>
</comment>
<dbReference type="GO" id="GO:0004018">
    <property type="term" value="F:N6-(1,2-dicarboxyethyl)AMP AMP-lyase (fumarate-forming) activity"/>
    <property type="evidence" value="ECO:0007669"/>
    <property type="project" value="UniProtKB-UniRule"/>
</dbReference>
<dbReference type="InterPro" id="IPR008948">
    <property type="entry name" value="L-Aspartase-like"/>
</dbReference>
<evidence type="ECO:0000256" key="2">
    <source>
        <dbReference type="ARBA" id="ARBA00004734"/>
    </source>
</evidence>
<dbReference type="InterPro" id="IPR004769">
    <property type="entry name" value="Pur_lyase"/>
</dbReference>
<sequence length="452" mass="51655">MTTNAINPLDGRYFEKTRALAPYFSEQALMKYRIIVEGEYLIALSLSGKTKLRKFNNVEIKKIRNLYELSLKDFKRIKNIEKITNHDVKAVEYFLKERLSKTSLKGSIEWIHFAITSEDTNNIAYALILSDALEKIMIAGIKEIILNLNKLAVQYKNLPMLARTHGQSASPTAFGKEMKVFSHRLEKRLEGLKSIKIEAKLNGATGNYNAHIAAYPSVNWPEFSKKFIESFNKGRSQKLACNLITTQIECHDSYVAIFDTLRRINTVLLDFNQDMWRYISDGWVGQVPKKKETGSSTMPHKINPIDFENSEGNLGIANALFEFFARKLPISRLQRDLSDSTVERAFGTAFGHTYLAYISLLKGLSKISVNKEKMKQDLLAHPEVITEAIQTILRREGVEMPYEKLKLLTRGKQITLDNIHKFIDTLKVSDKVKKELKRITPLNYIGLATKLV</sequence>
<feature type="domain" description="Fumarate lyase N-terminal" evidence="14">
    <location>
        <begin position="11"/>
        <end position="312"/>
    </location>
</feature>
<dbReference type="GO" id="GO:0044208">
    <property type="term" value="P:'de novo' AMP biosynthetic process"/>
    <property type="evidence" value="ECO:0007669"/>
    <property type="project" value="UniProtKB-UniPathway"/>
</dbReference>
<dbReference type="Gene3D" id="1.10.40.30">
    <property type="entry name" value="Fumarase/aspartase (C-terminal domain)"/>
    <property type="match status" value="1"/>
</dbReference>
<evidence type="ECO:0000256" key="1">
    <source>
        <dbReference type="ARBA" id="ARBA00004706"/>
    </source>
</evidence>
<dbReference type="EC" id="4.3.2.2" evidence="4 12"/>
<dbReference type="InterPro" id="IPR024083">
    <property type="entry name" value="Fumarase/histidase_N"/>
</dbReference>
<keyword evidence="7 13" id="KW-0456">Lyase</keyword>
<dbReference type="InterPro" id="IPR000362">
    <property type="entry name" value="Fumarate_lyase_fam"/>
</dbReference>
<dbReference type="GO" id="GO:0070626">
    <property type="term" value="F:(S)-2-(5-amino-1-(5-phospho-D-ribosyl)imidazole-4-carboxamido) succinate lyase (fumarate-forming) activity"/>
    <property type="evidence" value="ECO:0007669"/>
    <property type="project" value="RHEA"/>
</dbReference>
<dbReference type="Pfam" id="PF08328">
    <property type="entry name" value="ASL_C"/>
    <property type="match status" value="1"/>
</dbReference>
<dbReference type="NCBIfam" id="NF006764">
    <property type="entry name" value="PRK09285.1"/>
    <property type="match status" value="1"/>
</dbReference>
<dbReference type="PROSITE" id="PS00163">
    <property type="entry name" value="FUMARATE_LYASES"/>
    <property type="match status" value="1"/>
</dbReference>
<evidence type="ECO:0000256" key="11">
    <source>
        <dbReference type="ARBA" id="ARBA00049115"/>
    </source>
</evidence>
<protein>
    <recommendedName>
        <fullName evidence="5 12">Adenylosuccinate lyase</fullName>
        <shortName evidence="13">ASL</shortName>
        <ecNumber evidence="4 12">4.3.2.2</ecNumber>
    </recommendedName>
    <alternativeName>
        <fullName evidence="10 13">Adenylosuccinase</fullName>
    </alternativeName>
</protein>
<comment type="catalytic activity">
    <reaction evidence="11">
        <text>N(6)-(1,2-dicarboxyethyl)-AMP = fumarate + AMP</text>
        <dbReference type="Rhea" id="RHEA:16853"/>
        <dbReference type="ChEBI" id="CHEBI:29806"/>
        <dbReference type="ChEBI" id="CHEBI:57567"/>
        <dbReference type="ChEBI" id="CHEBI:456215"/>
        <dbReference type="EC" id="4.3.2.2"/>
    </reaction>
    <physiologicalReaction direction="left-to-right" evidence="11">
        <dbReference type="Rhea" id="RHEA:16854"/>
    </physiologicalReaction>
</comment>
<keyword evidence="6 13" id="KW-0658">Purine biosynthesis</keyword>
<organism evidence="16 17">
    <name type="scientific">Candidatus Nomurabacteria bacterium RIFCSPLOWO2_01_FULL_41_12</name>
    <dbReference type="NCBI Taxonomy" id="1801774"/>
    <lineage>
        <taxon>Bacteria</taxon>
        <taxon>Candidatus Nomuraibacteriota</taxon>
    </lineage>
</organism>
<dbReference type="GO" id="GO:0006189">
    <property type="term" value="P:'de novo' IMP biosynthetic process"/>
    <property type="evidence" value="ECO:0007669"/>
    <property type="project" value="UniProtKB-UniPathway"/>
</dbReference>
<evidence type="ECO:0000256" key="9">
    <source>
        <dbReference type="ARBA" id="ARBA00025012"/>
    </source>
</evidence>
<evidence type="ECO:0000313" key="17">
    <source>
        <dbReference type="Proteomes" id="UP000176187"/>
    </source>
</evidence>
<dbReference type="EMBL" id="MFUY01000015">
    <property type="protein sequence ID" value="OGI86068.1"/>
    <property type="molecule type" value="Genomic_DNA"/>
</dbReference>
<dbReference type="UniPathway" id="UPA00074">
    <property type="reaction ID" value="UER00132"/>
</dbReference>
<name>A0A1F6WW25_9BACT</name>
<evidence type="ECO:0000256" key="5">
    <source>
        <dbReference type="ARBA" id="ARBA00017058"/>
    </source>
</evidence>
<proteinExistence type="inferred from homology"/>
<dbReference type="Gene3D" id="1.10.275.10">
    <property type="entry name" value="Fumarase/aspartase (N-terminal domain)"/>
    <property type="match status" value="1"/>
</dbReference>
<evidence type="ECO:0000256" key="4">
    <source>
        <dbReference type="ARBA" id="ARBA00012339"/>
    </source>
</evidence>
<gene>
    <name evidence="16" type="ORF">A3A05_01480</name>
</gene>
<evidence type="ECO:0000256" key="10">
    <source>
        <dbReference type="ARBA" id="ARBA00030717"/>
    </source>
</evidence>